<keyword evidence="3" id="KW-1185">Reference proteome</keyword>
<dbReference type="RefSeq" id="WP_393010233.1">
    <property type="nucleotide sequence ID" value="NZ_JAZAQF010000008.1"/>
</dbReference>
<name>A0ABW7C583_9CYAN</name>
<evidence type="ECO:0000313" key="2">
    <source>
        <dbReference type="EMBL" id="MFG3816379.1"/>
    </source>
</evidence>
<evidence type="ECO:0000256" key="1">
    <source>
        <dbReference type="SAM" id="MobiDB-lite"/>
    </source>
</evidence>
<feature type="compositionally biased region" description="Low complexity" evidence="1">
    <location>
        <begin position="50"/>
        <end position="66"/>
    </location>
</feature>
<evidence type="ECO:0000313" key="3">
    <source>
        <dbReference type="Proteomes" id="UP001604335"/>
    </source>
</evidence>
<protein>
    <submittedName>
        <fullName evidence="2">Uncharacterized protein</fullName>
    </submittedName>
</protein>
<proteinExistence type="predicted"/>
<feature type="region of interest" description="Disordered" evidence="1">
    <location>
        <begin position="361"/>
        <end position="407"/>
    </location>
</feature>
<reference evidence="3" key="1">
    <citation type="journal article" date="2024" name="Algal Res.">
        <title>Biochemical, toxicological and genomic investigation of a high-biomass producing Limnothrix strain isolated from Italian shallow drinking water reservoir.</title>
        <authorList>
            <person name="Simonazzi M."/>
            <person name="Shishido T.K."/>
            <person name="Delbaje E."/>
            <person name="Wahlsten M."/>
            <person name="Fewer D.P."/>
            <person name="Sivonen K."/>
            <person name="Pezzolesi L."/>
            <person name="Pistocchi R."/>
        </authorList>
    </citation>
    <scope>NUCLEOTIDE SEQUENCE [LARGE SCALE GENOMIC DNA]</scope>
    <source>
        <strain evidence="3">LRLZ20PSL1</strain>
    </source>
</reference>
<comment type="caution">
    <text evidence="2">The sequence shown here is derived from an EMBL/GenBank/DDBJ whole genome shotgun (WGS) entry which is preliminary data.</text>
</comment>
<accession>A0ABW7C583</accession>
<sequence length="407" mass="43478">MLGRPAAIPQPAIPQPDDRPDVPSLPTPVPGTANPPIDVPIPASIPVDKPAALDAPTAPGLPTAPGVPTIPGSPSIDYPWPAISSPPIASDGPKAGYGPSAAIVCRFQAIDLSEILRTNDRALAAIGSIELIGPMQGMTLTKRIETIRRRFEIQQAQFSFVNLLEIHNGLIQSSDFLESVTNTFSSFLNNIISEFSLAATDDLTAPPDFAETIQQSFTSFVNALIGQENWANFLSNLLKQNRIVTSSANLFSSLSTNFQGTNAVAEVLTNNVSRIGNALKKSRIVGENDYKWMPVGITGLIGRSLLLFGALTGSGVVELPDLTTLFGKKPLSIDEETLLLAQNQQDFRAQIANAEETIKDENYNPDLPRPIGKAAQEDNVPQTLIDEAAKKASEASDLSSDDLDFGD</sequence>
<dbReference type="EMBL" id="JAZAQF010000008">
    <property type="protein sequence ID" value="MFG3816379.1"/>
    <property type="molecule type" value="Genomic_DNA"/>
</dbReference>
<organism evidence="2 3">
    <name type="scientific">Limnothrix redekei LRLZ20PSL1</name>
    <dbReference type="NCBI Taxonomy" id="3112953"/>
    <lineage>
        <taxon>Bacteria</taxon>
        <taxon>Bacillati</taxon>
        <taxon>Cyanobacteriota</taxon>
        <taxon>Cyanophyceae</taxon>
        <taxon>Pseudanabaenales</taxon>
        <taxon>Pseudanabaenaceae</taxon>
        <taxon>Limnothrix</taxon>
    </lineage>
</organism>
<feature type="compositionally biased region" description="Low complexity" evidence="1">
    <location>
        <begin position="1"/>
        <end position="10"/>
    </location>
</feature>
<gene>
    <name evidence="2" type="ORF">VPK24_01920</name>
</gene>
<feature type="region of interest" description="Disordered" evidence="1">
    <location>
        <begin position="1"/>
        <end position="72"/>
    </location>
</feature>
<dbReference type="Proteomes" id="UP001604335">
    <property type="component" value="Unassembled WGS sequence"/>
</dbReference>